<comment type="caution">
    <text evidence="5">The sequence shown here is derived from an EMBL/GenBank/DDBJ whole genome shotgun (WGS) entry which is preliminary data.</text>
</comment>
<dbReference type="Pfam" id="PF06411">
    <property type="entry name" value="HdeA"/>
    <property type="match status" value="1"/>
</dbReference>
<keyword evidence="1 4" id="KW-0732">Signal</keyword>
<gene>
    <name evidence="5" type="ORF">SAMN04488518_12422</name>
</gene>
<organism evidence="5 6">
    <name type="scientific">Pseudovibrio ascidiaceicola</name>
    <dbReference type="NCBI Taxonomy" id="285279"/>
    <lineage>
        <taxon>Bacteria</taxon>
        <taxon>Pseudomonadati</taxon>
        <taxon>Pseudomonadota</taxon>
        <taxon>Alphaproteobacteria</taxon>
        <taxon>Hyphomicrobiales</taxon>
        <taxon>Stappiaceae</taxon>
        <taxon>Pseudovibrio</taxon>
    </lineage>
</organism>
<dbReference type="Proteomes" id="UP000199598">
    <property type="component" value="Unassembled WGS sequence"/>
</dbReference>
<evidence type="ECO:0000313" key="6">
    <source>
        <dbReference type="Proteomes" id="UP000199598"/>
    </source>
</evidence>
<name>A0A1I4G0F3_9HYPH</name>
<evidence type="ECO:0000256" key="3">
    <source>
        <dbReference type="ARBA" id="ARBA00023186"/>
    </source>
</evidence>
<sequence length="100" mass="11101">MRFLGITLALLLASGSSVYADEAATSKRDMSKLTCGEFLEMSAPDAVVTLFWIDGYLSSKDNAPVWDAETFVEHRDKLVKICTSEDAKGKFLFEEVEDLN</sequence>
<feature type="chain" id="PRO_5046768561" evidence="4">
    <location>
        <begin position="21"/>
        <end position="100"/>
    </location>
</feature>
<protein>
    <submittedName>
        <fullName evidence="5">HdeA/HdeB family protein</fullName>
    </submittedName>
</protein>
<evidence type="ECO:0000313" key="5">
    <source>
        <dbReference type="EMBL" id="SFL23020.1"/>
    </source>
</evidence>
<accession>A0A1I4G0F3</accession>
<evidence type="ECO:0000256" key="2">
    <source>
        <dbReference type="ARBA" id="ARBA00022764"/>
    </source>
</evidence>
<evidence type="ECO:0000256" key="4">
    <source>
        <dbReference type="SAM" id="SignalP"/>
    </source>
</evidence>
<keyword evidence="2" id="KW-0574">Periplasm</keyword>
<reference evidence="5 6" key="1">
    <citation type="submission" date="2016-10" db="EMBL/GenBank/DDBJ databases">
        <authorList>
            <person name="Varghese N."/>
            <person name="Submissions S."/>
        </authorList>
    </citation>
    <scope>NUCLEOTIDE SEQUENCE [LARGE SCALE GENOMIC DNA]</scope>
    <source>
        <strain evidence="5 6">DSM 16392</strain>
    </source>
</reference>
<evidence type="ECO:0000256" key="1">
    <source>
        <dbReference type="ARBA" id="ARBA00022729"/>
    </source>
</evidence>
<dbReference type="InterPro" id="IPR038303">
    <property type="entry name" value="HdeA/HdeB_sf"/>
</dbReference>
<dbReference type="EMBL" id="FOSK01000024">
    <property type="protein sequence ID" value="SFL23020.1"/>
    <property type="molecule type" value="Genomic_DNA"/>
</dbReference>
<dbReference type="RefSeq" id="WP_063289725.1">
    <property type="nucleotide sequence ID" value="NZ_FOSK01000024.1"/>
</dbReference>
<keyword evidence="6" id="KW-1185">Reference proteome</keyword>
<proteinExistence type="predicted"/>
<dbReference type="InterPro" id="IPR010486">
    <property type="entry name" value="HNS-dep_expression_A/B"/>
</dbReference>
<feature type="signal peptide" evidence="4">
    <location>
        <begin position="1"/>
        <end position="20"/>
    </location>
</feature>
<keyword evidence="3" id="KW-0143">Chaperone</keyword>
<dbReference type="Gene3D" id="1.10.890.10">
    <property type="entry name" value="HNS-dependent expression A"/>
    <property type="match status" value="1"/>
</dbReference>